<name>A0AAW1JX71_POPJA</name>
<proteinExistence type="predicted"/>
<dbReference type="AlphaFoldDB" id="A0AAW1JX71"/>
<accession>A0AAW1JX71</accession>
<gene>
    <name evidence="1" type="ORF">QE152_g26415</name>
</gene>
<comment type="caution">
    <text evidence="1">The sequence shown here is derived from an EMBL/GenBank/DDBJ whole genome shotgun (WGS) entry which is preliminary data.</text>
</comment>
<dbReference type="EMBL" id="JASPKY010000302">
    <property type="protein sequence ID" value="KAK9709798.1"/>
    <property type="molecule type" value="Genomic_DNA"/>
</dbReference>
<evidence type="ECO:0000313" key="2">
    <source>
        <dbReference type="Proteomes" id="UP001458880"/>
    </source>
</evidence>
<reference evidence="1 2" key="1">
    <citation type="journal article" date="2024" name="BMC Genomics">
        <title>De novo assembly and annotation of Popillia japonica's genome with initial clues to its potential as an invasive pest.</title>
        <authorList>
            <person name="Cucini C."/>
            <person name="Boschi S."/>
            <person name="Funari R."/>
            <person name="Cardaioli E."/>
            <person name="Iannotti N."/>
            <person name="Marturano G."/>
            <person name="Paoli F."/>
            <person name="Bruttini M."/>
            <person name="Carapelli A."/>
            <person name="Frati F."/>
            <person name="Nardi F."/>
        </authorList>
    </citation>
    <scope>NUCLEOTIDE SEQUENCE [LARGE SCALE GENOMIC DNA]</scope>
    <source>
        <strain evidence="1">DMR45628</strain>
    </source>
</reference>
<evidence type="ECO:0000313" key="1">
    <source>
        <dbReference type="EMBL" id="KAK9709798.1"/>
    </source>
</evidence>
<protein>
    <submittedName>
        <fullName evidence="1">Uncharacterized protein</fullName>
    </submittedName>
</protein>
<dbReference type="Proteomes" id="UP001458880">
    <property type="component" value="Unassembled WGS sequence"/>
</dbReference>
<keyword evidence="2" id="KW-1185">Reference proteome</keyword>
<organism evidence="1 2">
    <name type="scientific">Popillia japonica</name>
    <name type="common">Japanese beetle</name>
    <dbReference type="NCBI Taxonomy" id="7064"/>
    <lineage>
        <taxon>Eukaryota</taxon>
        <taxon>Metazoa</taxon>
        <taxon>Ecdysozoa</taxon>
        <taxon>Arthropoda</taxon>
        <taxon>Hexapoda</taxon>
        <taxon>Insecta</taxon>
        <taxon>Pterygota</taxon>
        <taxon>Neoptera</taxon>
        <taxon>Endopterygota</taxon>
        <taxon>Coleoptera</taxon>
        <taxon>Polyphaga</taxon>
        <taxon>Scarabaeiformia</taxon>
        <taxon>Scarabaeidae</taxon>
        <taxon>Rutelinae</taxon>
        <taxon>Popillia</taxon>
    </lineage>
</organism>
<sequence length="446" mass="50306">MSKLQPVPEYVSSTTTARNIIDDIPIPEDYKHVIKDLNLLIERNDNPYNKPLVQKLTTVKETATSQRTYPTSTSMPDISNVADSLSPDMKDLLVNFGLIDDPNKKPDPVVSTENIPYKQNLIDDPNKKPDPVVSTENIPYKQNADINPESYLTFKPLPDSVPSRSEMEEFLARFGLGRSAFRSQKSIAMNTQSKETACYERFRLYDKFGKDPVSKSFNIDVVPDNMKHVMKDLGFTTNLEKIQSLNQISHQSKHIFNPSVQTASEQELEKLSKLLDMIKDLEKYNGNMTEENMKNIDVKALRELIGDFNGNKFVPLNEQDAPNPLSEEILDLQSKNGIKRQENSTTTSTTTPIPITTEVLAEKTDSPSLIDLEASFGEQAERAAITTTASVTTTTEPTTTTPRTGFYYLFDWNTFLELDNQLGRKVNLRFQPHAGDPRQFLSVTVP</sequence>